<dbReference type="AlphaFoldDB" id="A0A6A6MCA6"/>
<dbReference type="InterPro" id="IPR050123">
    <property type="entry name" value="Prok_molybdopt-oxidoreductase"/>
</dbReference>
<comment type="cofactor">
    <cofactor evidence="2">
        <name>[2Fe-2S] cluster</name>
        <dbReference type="ChEBI" id="CHEBI:190135"/>
    </cofactor>
</comment>
<proteinExistence type="predicted"/>
<protein>
    <recommendedName>
        <fullName evidence="3">Molybdopterin oxidoreductase domain-containing protein</fullName>
    </recommendedName>
</protein>
<comment type="cofactor">
    <cofactor evidence="1">
        <name>[4Fe-4S] cluster</name>
        <dbReference type="ChEBI" id="CHEBI:49883"/>
    </cofactor>
</comment>
<dbReference type="PANTHER" id="PTHR43105">
    <property type="entry name" value="RESPIRATORY NITRATE REDUCTASE"/>
    <property type="match status" value="1"/>
</dbReference>
<keyword evidence="5" id="KW-1185">Reference proteome</keyword>
<dbReference type="Pfam" id="PF00384">
    <property type="entry name" value="Molybdopterin"/>
    <property type="match status" value="1"/>
</dbReference>
<gene>
    <name evidence="4" type="ORF">GH714_005360</name>
</gene>
<dbReference type="EMBL" id="JAAGAX010000006">
    <property type="protein sequence ID" value="KAF2309846.1"/>
    <property type="molecule type" value="Genomic_DNA"/>
</dbReference>
<dbReference type="InterPro" id="IPR006656">
    <property type="entry name" value="Mopterin_OxRdtase"/>
</dbReference>
<evidence type="ECO:0000313" key="4">
    <source>
        <dbReference type="EMBL" id="KAF2309846.1"/>
    </source>
</evidence>
<reference evidence="4 5" key="1">
    <citation type="journal article" date="2020" name="Mol. Plant">
        <title>The Chromosome-Based Rubber Tree Genome Provides New Insights into Spurge Genome Evolution and Rubber Biosynthesis.</title>
        <authorList>
            <person name="Liu J."/>
            <person name="Shi C."/>
            <person name="Shi C.C."/>
            <person name="Li W."/>
            <person name="Zhang Q.J."/>
            <person name="Zhang Y."/>
            <person name="Li K."/>
            <person name="Lu H.F."/>
            <person name="Shi C."/>
            <person name="Zhu S.T."/>
            <person name="Xiao Z.Y."/>
            <person name="Nan H."/>
            <person name="Yue Y."/>
            <person name="Zhu X.G."/>
            <person name="Wu Y."/>
            <person name="Hong X.N."/>
            <person name="Fan G.Y."/>
            <person name="Tong Y."/>
            <person name="Zhang D."/>
            <person name="Mao C.L."/>
            <person name="Liu Y.L."/>
            <person name="Hao S.J."/>
            <person name="Liu W.Q."/>
            <person name="Lv M.Q."/>
            <person name="Zhang H.B."/>
            <person name="Liu Y."/>
            <person name="Hu-Tang G.R."/>
            <person name="Wang J.P."/>
            <person name="Wang J.H."/>
            <person name="Sun Y.H."/>
            <person name="Ni S.B."/>
            <person name="Chen W.B."/>
            <person name="Zhang X.C."/>
            <person name="Jiao Y.N."/>
            <person name="Eichler E.E."/>
            <person name="Li G.H."/>
            <person name="Liu X."/>
            <person name="Gao L.Z."/>
        </authorList>
    </citation>
    <scope>NUCLEOTIDE SEQUENCE [LARGE SCALE GENOMIC DNA]</scope>
    <source>
        <strain evidence="5">cv. GT1</strain>
        <tissue evidence="4">Leaf</tissue>
    </source>
</reference>
<dbReference type="GO" id="GO:0016491">
    <property type="term" value="F:oxidoreductase activity"/>
    <property type="evidence" value="ECO:0007669"/>
    <property type="project" value="InterPro"/>
</dbReference>
<dbReference type="PANTHER" id="PTHR43105:SF13">
    <property type="entry name" value="NADH-UBIQUINONE OXIDOREDUCTASE 75 KDA SUBUNIT, MITOCHONDRIAL"/>
    <property type="match status" value="1"/>
</dbReference>
<feature type="domain" description="Molybdopterin oxidoreductase" evidence="3">
    <location>
        <begin position="153"/>
        <end position="243"/>
    </location>
</feature>
<evidence type="ECO:0000256" key="1">
    <source>
        <dbReference type="ARBA" id="ARBA00001966"/>
    </source>
</evidence>
<organism evidence="4 5">
    <name type="scientific">Hevea brasiliensis</name>
    <name type="common">Para rubber tree</name>
    <name type="synonym">Siphonia brasiliensis</name>
    <dbReference type="NCBI Taxonomy" id="3981"/>
    <lineage>
        <taxon>Eukaryota</taxon>
        <taxon>Viridiplantae</taxon>
        <taxon>Streptophyta</taxon>
        <taxon>Embryophyta</taxon>
        <taxon>Tracheophyta</taxon>
        <taxon>Spermatophyta</taxon>
        <taxon>Magnoliopsida</taxon>
        <taxon>eudicotyledons</taxon>
        <taxon>Gunneridae</taxon>
        <taxon>Pentapetalae</taxon>
        <taxon>rosids</taxon>
        <taxon>fabids</taxon>
        <taxon>Malpighiales</taxon>
        <taxon>Euphorbiaceae</taxon>
        <taxon>Crotonoideae</taxon>
        <taxon>Micrandreae</taxon>
        <taxon>Hevea</taxon>
    </lineage>
</organism>
<dbReference type="Proteomes" id="UP000467840">
    <property type="component" value="Chromosome 14"/>
</dbReference>
<evidence type="ECO:0000259" key="3">
    <source>
        <dbReference type="Pfam" id="PF00384"/>
    </source>
</evidence>
<sequence>MACPGKEHWQTVRWILRYLKGTTDVGLTFDRAKMSDLVVGYVDSDFARDLDKMRSLTAPVLGEVRKLWLQLLSPCVERTMSISFDRLASLEEAQEVITWLLNGRDMKSGLTRSTPRIEVAMVNARIHKIVRATNAKVGYIGLPTDFNYDSASLDLGLVPESSNSIESAEFVYLMGADDVKLDKLPKDAFVVYQGHHGDHGVYHANVILPATTIIKKEWTYKNTEGCAQQTLPEVPIVGDARDD</sequence>
<dbReference type="GO" id="GO:0016020">
    <property type="term" value="C:membrane"/>
    <property type="evidence" value="ECO:0007669"/>
    <property type="project" value="TreeGrafter"/>
</dbReference>
<accession>A0A6A6MCA6</accession>
<evidence type="ECO:0000313" key="5">
    <source>
        <dbReference type="Proteomes" id="UP000467840"/>
    </source>
</evidence>
<name>A0A6A6MCA6_HEVBR</name>
<dbReference type="SUPFAM" id="SSF53706">
    <property type="entry name" value="Formate dehydrogenase/DMSO reductase, domains 1-3"/>
    <property type="match status" value="1"/>
</dbReference>
<comment type="caution">
    <text evidence="4">The sequence shown here is derived from an EMBL/GenBank/DDBJ whole genome shotgun (WGS) entry which is preliminary data.</text>
</comment>
<evidence type="ECO:0000256" key="2">
    <source>
        <dbReference type="ARBA" id="ARBA00034078"/>
    </source>
</evidence>